<sequence length="570" mass="63206">MKQWWSRIISVVIALTMLLTQMSAAWAAEPLGVENSPLEEVIEGIILWKKAENGSAPEESFFNDAYLGQAGTTAGDWYPIGMGRFGYEEDYGAYLAMLKEKVQERYRKPEKLNRDKATEWHRISLAVLACGGDPTCFGVDEAGNPINLIADGVYNRGNTASLGRQGINGWIWGLIALDSMRYEIPEGAYYSRADILKQILQRQLPDGGFALTGSVADPDITAMALQALAPYYISDAVYSYRRGQQEVSRTVREVVDEALACLSVMQLENGGYASWGTENVESADQVLVALCSLGIDPLSDARFVKNGNTLLDAILSFRQPDGGFLHSRVYDADNPSSLPNQSNTMAGEQTVYALTALWRQQNGKNALYDFRPEGSADGLPPDDPRSVHADAGSQEDSSVLLYFAQSDRDAVDALPGLLTTENYVTVIKLLDKLEKSEDFEGKEHYTSVLNEAKEQIQAVQDEIDGINRDVLEKLYPFNKISLKDKKTVDSIVSRYERLSSYDQGKILRWDDVVKTKTQVDNLQRAVYIAIVLAGLALILALVAVRRLCNRAGSKKRAMEQLAEQYKDEDL</sequence>
<keyword evidence="3" id="KW-0472">Membrane</keyword>
<dbReference type="Proteomes" id="UP000653127">
    <property type="component" value="Unassembled WGS sequence"/>
</dbReference>
<keyword evidence="4" id="KW-0732">Signal</keyword>
<gene>
    <name evidence="5" type="ORF">H8711_09295</name>
</gene>
<proteinExistence type="predicted"/>
<dbReference type="EMBL" id="JACRST010000014">
    <property type="protein sequence ID" value="MBC8547122.1"/>
    <property type="molecule type" value="Genomic_DNA"/>
</dbReference>
<accession>A0A926E0F0</accession>
<organism evidence="5 6">
    <name type="scientific">Ligaoa zhengdingensis</name>
    <dbReference type="NCBI Taxonomy" id="2763658"/>
    <lineage>
        <taxon>Bacteria</taxon>
        <taxon>Bacillati</taxon>
        <taxon>Bacillota</taxon>
        <taxon>Clostridia</taxon>
        <taxon>Eubacteriales</taxon>
        <taxon>Oscillospiraceae</taxon>
        <taxon>Ligaoa</taxon>
    </lineage>
</organism>
<keyword evidence="6" id="KW-1185">Reference proteome</keyword>
<feature type="region of interest" description="Disordered" evidence="2">
    <location>
        <begin position="372"/>
        <end position="391"/>
    </location>
</feature>
<dbReference type="Gene3D" id="1.50.10.20">
    <property type="match status" value="1"/>
</dbReference>
<name>A0A926E0F0_9FIRM</name>
<evidence type="ECO:0000313" key="6">
    <source>
        <dbReference type="Proteomes" id="UP000653127"/>
    </source>
</evidence>
<dbReference type="InterPro" id="IPR008930">
    <property type="entry name" value="Terpenoid_cyclase/PrenylTrfase"/>
</dbReference>
<keyword evidence="3" id="KW-0812">Transmembrane</keyword>
<evidence type="ECO:0000256" key="2">
    <source>
        <dbReference type="SAM" id="MobiDB-lite"/>
    </source>
</evidence>
<feature type="chain" id="PRO_5037725016" evidence="4">
    <location>
        <begin position="28"/>
        <end position="570"/>
    </location>
</feature>
<dbReference type="CDD" id="cd00688">
    <property type="entry name" value="ISOPREN_C2_like"/>
    <property type="match status" value="1"/>
</dbReference>
<evidence type="ECO:0000313" key="5">
    <source>
        <dbReference type="EMBL" id="MBC8547122.1"/>
    </source>
</evidence>
<feature type="coiled-coil region" evidence="1">
    <location>
        <begin position="442"/>
        <end position="469"/>
    </location>
</feature>
<comment type="caution">
    <text evidence="5">The sequence shown here is derived from an EMBL/GenBank/DDBJ whole genome shotgun (WGS) entry which is preliminary data.</text>
</comment>
<keyword evidence="3" id="KW-1133">Transmembrane helix</keyword>
<reference evidence="5" key="1">
    <citation type="submission" date="2020-08" db="EMBL/GenBank/DDBJ databases">
        <title>Genome public.</title>
        <authorList>
            <person name="Liu C."/>
            <person name="Sun Q."/>
        </authorList>
    </citation>
    <scope>NUCLEOTIDE SEQUENCE</scope>
    <source>
        <strain evidence="5">NSJ-31</strain>
    </source>
</reference>
<dbReference type="SUPFAM" id="SSF48239">
    <property type="entry name" value="Terpenoid cyclases/Protein prenyltransferases"/>
    <property type="match status" value="1"/>
</dbReference>
<feature type="transmembrane region" description="Helical" evidence="3">
    <location>
        <begin position="525"/>
        <end position="548"/>
    </location>
</feature>
<evidence type="ECO:0000256" key="4">
    <source>
        <dbReference type="SAM" id="SignalP"/>
    </source>
</evidence>
<evidence type="ECO:0000256" key="3">
    <source>
        <dbReference type="SAM" id="Phobius"/>
    </source>
</evidence>
<keyword evidence="1" id="KW-0175">Coiled coil</keyword>
<evidence type="ECO:0000256" key="1">
    <source>
        <dbReference type="SAM" id="Coils"/>
    </source>
</evidence>
<dbReference type="AlphaFoldDB" id="A0A926E0F0"/>
<protein>
    <submittedName>
        <fullName evidence="5">Terpene cyclase/mutase family protein</fullName>
    </submittedName>
</protein>
<feature type="signal peptide" evidence="4">
    <location>
        <begin position="1"/>
        <end position="27"/>
    </location>
</feature>
<dbReference type="RefSeq" id="WP_249283197.1">
    <property type="nucleotide sequence ID" value="NZ_JACRST010000014.1"/>
</dbReference>